<organism evidence="9 10">
    <name type="scientific">Candidatus Agrococcus pullicola</name>
    <dbReference type="NCBI Taxonomy" id="2838429"/>
    <lineage>
        <taxon>Bacteria</taxon>
        <taxon>Bacillati</taxon>
        <taxon>Actinomycetota</taxon>
        <taxon>Actinomycetes</taxon>
        <taxon>Micrococcales</taxon>
        <taxon>Microbacteriaceae</taxon>
        <taxon>Agrococcus</taxon>
    </lineage>
</organism>
<evidence type="ECO:0000256" key="6">
    <source>
        <dbReference type="ARBA" id="ARBA00023136"/>
    </source>
</evidence>
<keyword evidence="3" id="KW-1003">Cell membrane</keyword>
<sequence>DYNIFLMTRVREEVVRLGNRKGILEGLITTGGVITSAGVVLAATFAALGVIPVLFLVQLAIIVAFGVLLDTTLVRSLFVPALALELGPRLWWPTRIRR</sequence>
<gene>
    <name evidence="9" type="ORF">H9830_01325</name>
</gene>
<keyword evidence="6 7" id="KW-0472">Membrane</keyword>
<proteinExistence type="inferred from homology"/>
<protein>
    <submittedName>
        <fullName evidence="9">MMPL family transporter</fullName>
    </submittedName>
</protein>
<evidence type="ECO:0000256" key="3">
    <source>
        <dbReference type="ARBA" id="ARBA00022475"/>
    </source>
</evidence>
<evidence type="ECO:0000256" key="1">
    <source>
        <dbReference type="ARBA" id="ARBA00004651"/>
    </source>
</evidence>
<dbReference type="PANTHER" id="PTHR33406:SF6">
    <property type="entry name" value="MEMBRANE PROTEIN YDGH-RELATED"/>
    <property type="match status" value="1"/>
</dbReference>
<evidence type="ECO:0000313" key="9">
    <source>
        <dbReference type="EMBL" id="HIY64900.1"/>
    </source>
</evidence>
<dbReference type="InterPro" id="IPR004869">
    <property type="entry name" value="MMPL_dom"/>
</dbReference>
<dbReference type="AlphaFoldDB" id="A0A9D1YSQ0"/>
<name>A0A9D1YSQ0_9MICO</name>
<comment type="caution">
    <text evidence="9">The sequence shown here is derived from an EMBL/GenBank/DDBJ whole genome shotgun (WGS) entry which is preliminary data.</text>
</comment>
<evidence type="ECO:0000259" key="8">
    <source>
        <dbReference type="Pfam" id="PF03176"/>
    </source>
</evidence>
<dbReference type="GO" id="GO:0005886">
    <property type="term" value="C:plasma membrane"/>
    <property type="evidence" value="ECO:0007669"/>
    <property type="project" value="UniProtKB-SubCell"/>
</dbReference>
<dbReference type="SUPFAM" id="SSF82866">
    <property type="entry name" value="Multidrug efflux transporter AcrB transmembrane domain"/>
    <property type="match status" value="1"/>
</dbReference>
<dbReference type="Pfam" id="PF03176">
    <property type="entry name" value="MMPL"/>
    <property type="match status" value="1"/>
</dbReference>
<feature type="domain" description="Membrane transport protein MMPL" evidence="8">
    <location>
        <begin position="1"/>
        <end position="95"/>
    </location>
</feature>
<dbReference type="Gene3D" id="1.20.1640.10">
    <property type="entry name" value="Multidrug efflux transporter AcrB transmembrane domain"/>
    <property type="match status" value="1"/>
</dbReference>
<reference evidence="9" key="2">
    <citation type="submission" date="2021-04" db="EMBL/GenBank/DDBJ databases">
        <authorList>
            <person name="Gilroy R."/>
        </authorList>
    </citation>
    <scope>NUCLEOTIDE SEQUENCE</scope>
    <source>
        <strain evidence="9">ChiGjej1B1-98</strain>
    </source>
</reference>
<evidence type="ECO:0000256" key="7">
    <source>
        <dbReference type="SAM" id="Phobius"/>
    </source>
</evidence>
<comment type="similarity">
    <text evidence="2">Belongs to the resistance-nodulation-cell division (RND) (TC 2.A.6) family. MmpL subfamily.</text>
</comment>
<dbReference type="EMBL" id="DXDC01000034">
    <property type="protein sequence ID" value="HIY64900.1"/>
    <property type="molecule type" value="Genomic_DNA"/>
</dbReference>
<evidence type="ECO:0000256" key="5">
    <source>
        <dbReference type="ARBA" id="ARBA00022989"/>
    </source>
</evidence>
<accession>A0A9D1YSQ0</accession>
<evidence type="ECO:0000256" key="2">
    <source>
        <dbReference type="ARBA" id="ARBA00010157"/>
    </source>
</evidence>
<evidence type="ECO:0000256" key="4">
    <source>
        <dbReference type="ARBA" id="ARBA00022692"/>
    </source>
</evidence>
<dbReference type="PANTHER" id="PTHR33406">
    <property type="entry name" value="MEMBRANE PROTEIN MJ1562-RELATED"/>
    <property type="match status" value="1"/>
</dbReference>
<dbReference type="Proteomes" id="UP000824005">
    <property type="component" value="Unassembled WGS sequence"/>
</dbReference>
<keyword evidence="5 7" id="KW-1133">Transmembrane helix</keyword>
<reference evidence="9" key="1">
    <citation type="journal article" date="2021" name="PeerJ">
        <title>Extensive microbial diversity within the chicken gut microbiome revealed by metagenomics and culture.</title>
        <authorList>
            <person name="Gilroy R."/>
            <person name="Ravi A."/>
            <person name="Getino M."/>
            <person name="Pursley I."/>
            <person name="Horton D.L."/>
            <person name="Alikhan N.F."/>
            <person name="Baker D."/>
            <person name="Gharbi K."/>
            <person name="Hall N."/>
            <person name="Watson M."/>
            <person name="Adriaenssens E.M."/>
            <person name="Foster-Nyarko E."/>
            <person name="Jarju S."/>
            <person name="Secka A."/>
            <person name="Antonio M."/>
            <person name="Oren A."/>
            <person name="Chaudhuri R.R."/>
            <person name="La Ragione R."/>
            <person name="Hildebrand F."/>
            <person name="Pallen M.J."/>
        </authorList>
    </citation>
    <scope>NUCLEOTIDE SEQUENCE</scope>
    <source>
        <strain evidence="9">ChiGjej1B1-98</strain>
    </source>
</reference>
<feature type="non-terminal residue" evidence="9">
    <location>
        <position position="1"/>
    </location>
</feature>
<feature type="transmembrane region" description="Helical" evidence="7">
    <location>
        <begin position="39"/>
        <end position="67"/>
    </location>
</feature>
<dbReference type="InterPro" id="IPR050545">
    <property type="entry name" value="Mycobact_MmpL"/>
</dbReference>
<keyword evidence="4 7" id="KW-0812">Transmembrane</keyword>
<comment type="subcellular location">
    <subcellularLocation>
        <location evidence="1">Cell membrane</location>
        <topology evidence="1">Multi-pass membrane protein</topology>
    </subcellularLocation>
</comment>
<evidence type="ECO:0000313" key="10">
    <source>
        <dbReference type="Proteomes" id="UP000824005"/>
    </source>
</evidence>